<organism evidence="2 3">
    <name type="scientific">Methanocella arvoryzae (strain DSM 22066 / NBRC 105507 / MRE50)</name>
    <dbReference type="NCBI Taxonomy" id="351160"/>
    <lineage>
        <taxon>Archaea</taxon>
        <taxon>Methanobacteriati</taxon>
        <taxon>Methanobacteriota</taxon>
        <taxon>Stenosarchaea group</taxon>
        <taxon>Methanomicrobia</taxon>
        <taxon>Methanocellales</taxon>
        <taxon>Methanocellaceae</taxon>
        <taxon>Methanocella</taxon>
    </lineage>
</organism>
<gene>
    <name evidence="2" type="ORF">LRC244</name>
</gene>
<dbReference type="Gene3D" id="3.40.50.360">
    <property type="match status" value="1"/>
</dbReference>
<keyword evidence="1" id="KW-1133">Transmembrane helix</keyword>
<evidence type="ECO:0008006" key="4">
    <source>
        <dbReference type="Google" id="ProtNLM"/>
    </source>
</evidence>
<dbReference type="STRING" id="351160.LRC244"/>
<evidence type="ECO:0000256" key="1">
    <source>
        <dbReference type="SAM" id="Phobius"/>
    </source>
</evidence>
<dbReference type="eggNOG" id="arCOG00519">
    <property type="taxonomic scope" value="Archaea"/>
</dbReference>
<accession>Q0W8R1</accession>
<dbReference type="SUPFAM" id="SSF52218">
    <property type="entry name" value="Flavoproteins"/>
    <property type="match status" value="1"/>
</dbReference>
<proteinExistence type="predicted"/>
<protein>
    <recommendedName>
        <fullName evidence="4">Flavodoxin-like domain-containing protein</fullName>
    </recommendedName>
</protein>
<keyword evidence="1" id="KW-0472">Membrane</keyword>
<reference evidence="2 3" key="1">
    <citation type="journal article" date="2006" name="Science">
        <title>Genome of rice cluster I archaea -- the key methane producers in the rice rhizosphere.</title>
        <authorList>
            <person name="Erkel C."/>
            <person name="Kube M."/>
            <person name="Reinhardt R."/>
            <person name="Liesack W."/>
        </authorList>
    </citation>
    <scope>NUCLEOTIDE SEQUENCE [LARGE SCALE GENOMIC DNA]</scope>
    <source>
        <strain evidence="3">DSM 22066 / NBRC 105507 / MRE50</strain>
    </source>
</reference>
<dbReference type="InterPro" id="IPR029039">
    <property type="entry name" value="Flavoprotein-like_sf"/>
</dbReference>
<sequence>MDMADILKGAKTIVTLIIIFTLIVAIATIFDLPGYLATDTEQLSADNATSKALIVYDPGIMGMGLRTAYWMGEDLRTRGYDVNLSGIRSGDIENATGYEVVIVIGPTYFGGPTGPISAYLKQVQTKPGARVGVYAVSGLLGDDASREMRKVLEDRSVIVKSAGSVSAWDRGAEEKSYAFIFSMME</sequence>
<evidence type="ECO:0000313" key="3">
    <source>
        <dbReference type="Proteomes" id="UP000000663"/>
    </source>
</evidence>
<keyword evidence="3" id="KW-1185">Reference proteome</keyword>
<name>Q0W8R1_METAR</name>
<dbReference type="Proteomes" id="UP000000663">
    <property type="component" value="Chromosome"/>
</dbReference>
<feature type="transmembrane region" description="Helical" evidence="1">
    <location>
        <begin position="12"/>
        <end position="30"/>
    </location>
</feature>
<evidence type="ECO:0000313" key="2">
    <source>
        <dbReference type="EMBL" id="CAJ35232.1"/>
    </source>
</evidence>
<dbReference type="EMBL" id="AM114193">
    <property type="protein sequence ID" value="CAJ35232.1"/>
    <property type="molecule type" value="Genomic_DNA"/>
</dbReference>
<keyword evidence="1" id="KW-0812">Transmembrane</keyword>
<dbReference type="AlphaFoldDB" id="Q0W8R1"/>
<dbReference type="KEGG" id="rci:LRC244"/>